<dbReference type="Gene3D" id="3.30.479.20">
    <property type="entry name" value="Elongation factor Ts, dimerisation domain"/>
    <property type="match status" value="2"/>
</dbReference>
<evidence type="ECO:0000256" key="6">
    <source>
        <dbReference type="RuleBase" id="RU000642"/>
    </source>
</evidence>
<evidence type="ECO:0000256" key="3">
    <source>
        <dbReference type="ARBA" id="ARBA00022768"/>
    </source>
</evidence>
<dbReference type="HAMAP" id="MF_00050">
    <property type="entry name" value="EF_Ts"/>
    <property type="match status" value="1"/>
</dbReference>
<dbReference type="InterPro" id="IPR001816">
    <property type="entry name" value="Transl_elong_EFTs/EF1B"/>
</dbReference>
<dbReference type="PANTHER" id="PTHR11741">
    <property type="entry name" value="ELONGATION FACTOR TS"/>
    <property type="match status" value="1"/>
</dbReference>
<gene>
    <name evidence="5 9" type="primary">tsf</name>
    <name evidence="9" type="ORF">NQX30_05770</name>
</gene>
<dbReference type="EMBL" id="JANQAO010000003">
    <property type="protein sequence ID" value="MDM5147873.1"/>
    <property type="molecule type" value="Genomic_DNA"/>
</dbReference>
<feature type="region of interest" description="Involved in Mg(2+) ion dislocation from EF-Tu" evidence="5">
    <location>
        <begin position="79"/>
        <end position="82"/>
    </location>
</feature>
<organism evidence="9 10">
    <name type="scientific">Candidatus Doriopsillibacter californiensis</name>
    <dbReference type="NCBI Taxonomy" id="2970740"/>
    <lineage>
        <taxon>Bacteria</taxon>
        <taxon>Pseudomonadati</taxon>
        <taxon>Pseudomonadota</taxon>
        <taxon>Gammaproteobacteria</taxon>
        <taxon>Candidatus Tethybacterales</taxon>
        <taxon>Candidatus Persebacteraceae</taxon>
        <taxon>Candidatus Doriopsillibacter</taxon>
    </lineage>
</organism>
<reference evidence="9" key="1">
    <citation type="submission" date="2022-08" db="EMBL/GenBank/DDBJ databases">
        <authorList>
            <person name="Dzunkova M."/>
            <person name="La Clair J."/>
            <person name="Tyml T."/>
            <person name="Doud D."/>
            <person name="Schulz F."/>
            <person name="Piquer S."/>
            <person name="Porcel Sanchis D."/>
            <person name="Osborn A."/>
            <person name="Robinson D."/>
            <person name="Louie K.B."/>
            <person name="Bowen B.P."/>
            <person name="Bowers R."/>
            <person name="Lee J."/>
            <person name="Arnau Llombart V."/>
            <person name="Diaz Villanueva W."/>
            <person name="Gosliner T."/>
            <person name="Northen T."/>
            <person name="Cheng J.-F."/>
            <person name="Burkart M.D."/>
            <person name="Woyke T."/>
        </authorList>
    </citation>
    <scope>NUCLEOTIDE SEQUENCE</scope>
    <source>
        <strain evidence="9">Df01</strain>
    </source>
</reference>
<dbReference type="NCBIfam" id="TIGR00116">
    <property type="entry name" value="tsf"/>
    <property type="match status" value="1"/>
</dbReference>
<evidence type="ECO:0000256" key="5">
    <source>
        <dbReference type="HAMAP-Rule" id="MF_00050"/>
    </source>
</evidence>
<dbReference type="Pfam" id="PF00889">
    <property type="entry name" value="EF_TS"/>
    <property type="match status" value="1"/>
</dbReference>
<dbReference type="CDD" id="cd14275">
    <property type="entry name" value="UBA_EF-Ts"/>
    <property type="match status" value="1"/>
</dbReference>
<evidence type="ECO:0000256" key="2">
    <source>
        <dbReference type="ARBA" id="ARBA00016956"/>
    </source>
</evidence>
<dbReference type="Proteomes" id="UP001168167">
    <property type="component" value="Unassembled WGS sequence"/>
</dbReference>
<dbReference type="SUPFAM" id="SSF46934">
    <property type="entry name" value="UBA-like"/>
    <property type="match status" value="1"/>
</dbReference>
<evidence type="ECO:0000259" key="8">
    <source>
        <dbReference type="Pfam" id="PF00889"/>
    </source>
</evidence>
<keyword evidence="10" id="KW-1185">Reference proteome</keyword>
<dbReference type="InterPro" id="IPR036402">
    <property type="entry name" value="EF-Ts_dimer_sf"/>
</dbReference>
<evidence type="ECO:0000256" key="7">
    <source>
        <dbReference type="RuleBase" id="RU000643"/>
    </source>
</evidence>
<dbReference type="SUPFAM" id="SSF54713">
    <property type="entry name" value="Elongation factor Ts (EF-Ts), dimerisation domain"/>
    <property type="match status" value="1"/>
</dbReference>
<comment type="similarity">
    <text evidence="1 5 6">Belongs to the EF-Ts family.</text>
</comment>
<comment type="function">
    <text evidence="5 6">Associates with the EF-Tu.GDP complex and induces the exchange of GDP to GTP. It remains bound to the aminoacyl-tRNA.EF-Tu.GTP complex up to the GTP hydrolysis stage on the ribosome.</text>
</comment>
<proteinExistence type="inferred from homology"/>
<protein>
    <recommendedName>
        <fullName evidence="2 5">Elongation factor Ts</fullName>
        <shortName evidence="5">EF-Ts</shortName>
    </recommendedName>
</protein>
<comment type="subcellular location">
    <subcellularLocation>
        <location evidence="5 7">Cytoplasm</location>
    </subcellularLocation>
</comment>
<sequence length="270" mass="28855">MTITASMVKNLRETTGLGMMECKKALTECDGDFDKATDLLRVRSGAKAERVSGRTAAEGRIAVSVGNGIAALAEVNCETDFVARDDDFRAFCQQLADAAAAGNNVEKLILADDRDADTARQELIMKIGENVIIGRVATLPISESVAHYLHTGDKIAAMLTYEGGNAAAATARDICMHIAAMRPKYLSPDDVPSADVEKERTIFIAQAAESGKPPEVAQKIVEGKLNKHFSELTLLKQSFVKDGDKTVQQVLDEAGIHASGFRLLAVGSDS</sequence>
<evidence type="ECO:0000313" key="9">
    <source>
        <dbReference type="EMBL" id="MDM5147873.1"/>
    </source>
</evidence>
<dbReference type="GO" id="GO:0003746">
    <property type="term" value="F:translation elongation factor activity"/>
    <property type="evidence" value="ECO:0007669"/>
    <property type="project" value="UniProtKB-KW"/>
</dbReference>
<keyword evidence="3 5" id="KW-0251">Elongation factor</keyword>
<dbReference type="PANTHER" id="PTHR11741:SF0">
    <property type="entry name" value="ELONGATION FACTOR TS, MITOCHONDRIAL"/>
    <property type="match status" value="1"/>
</dbReference>
<comment type="caution">
    <text evidence="9">The sequence shown here is derived from an EMBL/GenBank/DDBJ whole genome shotgun (WGS) entry which is preliminary data.</text>
</comment>
<dbReference type="InterPro" id="IPR014039">
    <property type="entry name" value="Transl_elong_EFTs/EF1B_dimer"/>
</dbReference>
<dbReference type="InterPro" id="IPR009060">
    <property type="entry name" value="UBA-like_sf"/>
</dbReference>
<name>A0ABT7QMW1_9GAMM</name>
<evidence type="ECO:0000313" key="10">
    <source>
        <dbReference type="Proteomes" id="UP001168167"/>
    </source>
</evidence>
<keyword evidence="4 5" id="KW-0648">Protein biosynthesis</keyword>
<dbReference type="InterPro" id="IPR018101">
    <property type="entry name" value="Transl_elong_Ts_CS"/>
</dbReference>
<evidence type="ECO:0000256" key="1">
    <source>
        <dbReference type="ARBA" id="ARBA00005532"/>
    </source>
</evidence>
<feature type="domain" description="Translation elongation factor EFTs/EF1B dimerisation" evidence="8">
    <location>
        <begin position="70"/>
        <end position="267"/>
    </location>
</feature>
<dbReference type="PROSITE" id="PS01127">
    <property type="entry name" value="EF_TS_2"/>
    <property type="match status" value="1"/>
</dbReference>
<keyword evidence="5" id="KW-0963">Cytoplasm</keyword>
<evidence type="ECO:0000256" key="4">
    <source>
        <dbReference type="ARBA" id="ARBA00022917"/>
    </source>
</evidence>
<dbReference type="PROSITE" id="PS01126">
    <property type="entry name" value="EF_TS_1"/>
    <property type="match status" value="1"/>
</dbReference>
<dbReference type="Gene3D" id="1.10.8.10">
    <property type="entry name" value="DNA helicase RuvA subunit, C-terminal domain"/>
    <property type="match status" value="1"/>
</dbReference>
<dbReference type="Gene3D" id="1.10.286.20">
    <property type="match status" value="1"/>
</dbReference>
<accession>A0ABT7QMW1</accession>
<reference evidence="9" key="2">
    <citation type="journal article" date="2023" name="Microbiome">
        <title>Synthase-selected sorting approach identifies a beta-lactone synthase in a nudibranch symbiotic bacterium.</title>
        <authorList>
            <person name="Dzunkova M."/>
            <person name="La Clair J.J."/>
            <person name="Tyml T."/>
            <person name="Doud D."/>
            <person name="Schulz F."/>
            <person name="Piquer-Esteban S."/>
            <person name="Porcel Sanchis D."/>
            <person name="Osborn A."/>
            <person name="Robinson D."/>
            <person name="Louie K.B."/>
            <person name="Bowen B.P."/>
            <person name="Bowers R.M."/>
            <person name="Lee J."/>
            <person name="Arnau V."/>
            <person name="Diaz-Villanueva W."/>
            <person name="Stepanauskas R."/>
            <person name="Gosliner T."/>
            <person name="Date S.V."/>
            <person name="Northen T.R."/>
            <person name="Cheng J.F."/>
            <person name="Burkart M.D."/>
            <person name="Woyke T."/>
        </authorList>
    </citation>
    <scope>NUCLEOTIDE SEQUENCE</scope>
    <source>
        <strain evidence="9">Df01</strain>
    </source>
</reference>